<dbReference type="Gene3D" id="3.40.50.720">
    <property type="entry name" value="NAD(P)-binding Rossmann-like Domain"/>
    <property type="match status" value="1"/>
</dbReference>
<dbReference type="SUPFAM" id="SSF51735">
    <property type="entry name" value="NAD(P)-binding Rossmann-fold domains"/>
    <property type="match status" value="1"/>
</dbReference>
<dbReference type="Pfam" id="PF00107">
    <property type="entry name" value="ADH_zinc_N"/>
    <property type="match status" value="1"/>
</dbReference>
<dbReference type="EMBL" id="CP029553">
    <property type="protein sequence ID" value="AWN48329.1"/>
    <property type="molecule type" value="Genomic_DNA"/>
</dbReference>
<proteinExistence type="predicted"/>
<dbReference type="InterPro" id="IPR011032">
    <property type="entry name" value="GroES-like_sf"/>
</dbReference>
<evidence type="ECO:0000313" key="5">
    <source>
        <dbReference type="Proteomes" id="UP000245444"/>
    </source>
</evidence>
<dbReference type="KEGG" id="mtea:DK419_19880"/>
<name>A0A2U8WQ46_9HYPH</name>
<keyword evidence="5" id="KW-1185">Reference proteome</keyword>
<dbReference type="OrthoDB" id="9805883at2"/>
<evidence type="ECO:0000256" key="1">
    <source>
        <dbReference type="ARBA" id="ARBA00022857"/>
    </source>
</evidence>
<dbReference type="InterPro" id="IPR036291">
    <property type="entry name" value="NAD(P)-bd_dom_sf"/>
</dbReference>
<dbReference type="PANTHER" id="PTHR48106">
    <property type="entry name" value="QUINONE OXIDOREDUCTASE PIG3-RELATED"/>
    <property type="match status" value="1"/>
</dbReference>
<evidence type="ECO:0000259" key="3">
    <source>
        <dbReference type="SMART" id="SM00829"/>
    </source>
</evidence>
<dbReference type="GO" id="GO:0005829">
    <property type="term" value="C:cytosol"/>
    <property type="evidence" value="ECO:0007669"/>
    <property type="project" value="TreeGrafter"/>
</dbReference>
<dbReference type="CDD" id="cd05286">
    <property type="entry name" value="QOR2"/>
    <property type="match status" value="1"/>
</dbReference>
<gene>
    <name evidence="4" type="ORF">DK419_19880</name>
</gene>
<dbReference type="Proteomes" id="UP000245444">
    <property type="component" value="Chromosome"/>
</dbReference>
<reference evidence="4 5" key="1">
    <citation type="submission" date="2018-05" db="EMBL/GenBank/DDBJ databases">
        <title>Complete Genome Sequence of Methylobacterium sp. 17Sr1-28.</title>
        <authorList>
            <person name="Srinivasan S."/>
        </authorList>
    </citation>
    <scope>NUCLEOTIDE SEQUENCE [LARGE SCALE GENOMIC DNA]</scope>
    <source>
        <strain evidence="4 5">17Sr1-28</strain>
    </source>
</reference>
<dbReference type="Gene3D" id="3.90.180.10">
    <property type="entry name" value="Medium-chain alcohol dehydrogenases, catalytic domain"/>
    <property type="match status" value="1"/>
</dbReference>
<dbReference type="InterPro" id="IPR013149">
    <property type="entry name" value="ADH-like_C"/>
</dbReference>
<dbReference type="Pfam" id="PF08240">
    <property type="entry name" value="ADH_N"/>
    <property type="match status" value="1"/>
</dbReference>
<dbReference type="PANTHER" id="PTHR48106:SF13">
    <property type="entry name" value="QUINONE OXIDOREDUCTASE-RELATED"/>
    <property type="match status" value="1"/>
</dbReference>
<keyword evidence="2" id="KW-0560">Oxidoreductase</keyword>
<dbReference type="GO" id="GO:0035925">
    <property type="term" value="F:mRNA 3'-UTR AU-rich region binding"/>
    <property type="evidence" value="ECO:0007669"/>
    <property type="project" value="TreeGrafter"/>
</dbReference>
<dbReference type="SMART" id="SM00829">
    <property type="entry name" value="PKS_ER"/>
    <property type="match status" value="1"/>
</dbReference>
<keyword evidence="1" id="KW-0521">NADP</keyword>
<sequence length="327" mass="33906">MSSQQRRVAITEFGPPQVMRLQTETLAAPGPGEAQLRQTAVGFNFIDVYQRRGAYPLDLPTGLGFEAAGIVEAVGPDVPDLKPGDRVATMNAGVGAYADRRNVPAGKLVRIPEGVADEAAAALLFKGMTAQYLLRKTHAVQAGDLLLVHSAAGGVGQILTRWATALGATVIGTTGSPAKRDAGLAAGCAAVIDLTDPDWPRAFLEATGGAKARVVYDAVGKDTLLKSLDCAAPFGLVVSYGAASGPSPAIDPELLNKKGCLFLTRPSVFPHNADPATFRANAADLFDAIARGHVAVDIGARFPLDEVVQAHEAAEARKVTGAIVLVP</sequence>
<dbReference type="InterPro" id="IPR020843">
    <property type="entry name" value="ER"/>
</dbReference>
<evidence type="ECO:0000256" key="2">
    <source>
        <dbReference type="ARBA" id="ARBA00023002"/>
    </source>
</evidence>
<dbReference type="InterPro" id="IPR047618">
    <property type="entry name" value="QOR-like"/>
</dbReference>
<dbReference type="AlphaFoldDB" id="A0A2U8WQ46"/>
<dbReference type="GO" id="GO:0003960">
    <property type="term" value="F:quinone reductase (NADPH) activity"/>
    <property type="evidence" value="ECO:0007669"/>
    <property type="project" value="InterPro"/>
</dbReference>
<evidence type="ECO:0000313" key="4">
    <source>
        <dbReference type="EMBL" id="AWN48329.1"/>
    </source>
</evidence>
<dbReference type="SUPFAM" id="SSF50129">
    <property type="entry name" value="GroES-like"/>
    <property type="match status" value="1"/>
</dbReference>
<feature type="domain" description="Enoyl reductase (ER)" evidence="3">
    <location>
        <begin position="14"/>
        <end position="325"/>
    </location>
</feature>
<accession>A0A2U8WQ46</accession>
<organism evidence="4 5">
    <name type="scientific">Methylobacterium terrae</name>
    <dbReference type="NCBI Taxonomy" id="2202827"/>
    <lineage>
        <taxon>Bacteria</taxon>
        <taxon>Pseudomonadati</taxon>
        <taxon>Pseudomonadota</taxon>
        <taxon>Alphaproteobacteria</taxon>
        <taxon>Hyphomicrobiales</taxon>
        <taxon>Methylobacteriaceae</taxon>
        <taxon>Methylobacterium</taxon>
    </lineage>
</organism>
<dbReference type="InterPro" id="IPR013154">
    <property type="entry name" value="ADH-like_N"/>
</dbReference>
<dbReference type="RefSeq" id="WP_109960618.1">
    <property type="nucleotide sequence ID" value="NZ_CP029553.1"/>
</dbReference>
<protein>
    <submittedName>
        <fullName evidence="4">Quinone oxidoreductase</fullName>
    </submittedName>
</protein>
<dbReference type="GO" id="GO:0070402">
    <property type="term" value="F:NADPH binding"/>
    <property type="evidence" value="ECO:0007669"/>
    <property type="project" value="TreeGrafter"/>
</dbReference>